<dbReference type="InterPro" id="IPR011322">
    <property type="entry name" value="N-reg_PII-like_a/b"/>
</dbReference>
<dbReference type="RefSeq" id="WP_145370310.1">
    <property type="nucleotide sequence ID" value="NZ_CP036275.1"/>
</dbReference>
<dbReference type="Gene3D" id="3.30.70.120">
    <property type="match status" value="1"/>
</dbReference>
<name>A0A517Z9D6_9PLAN</name>
<reference evidence="2 3" key="1">
    <citation type="submission" date="2019-02" db="EMBL/GenBank/DDBJ databases">
        <title>Deep-cultivation of Planctomycetes and their phenomic and genomic characterization uncovers novel biology.</title>
        <authorList>
            <person name="Wiegand S."/>
            <person name="Jogler M."/>
            <person name="Boedeker C."/>
            <person name="Pinto D."/>
            <person name="Vollmers J."/>
            <person name="Rivas-Marin E."/>
            <person name="Kohn T."/>
            <person name="Peeters S.H."/>
            <person name="Heuer A."/>
            <person name="Rast P."/>
            <person name="Oberbeckmann S."/>
            <person name="Bunk B."/>
            <person name="Jeske O."/>
            <person name="Meyerdierks A."/>
            <person name="Storesund J.E."/>
            <person name="Kallscheuer N."/>
            <person name="Luecker S."/>
            <person name="Lage O.M."/>
            <person name="Pohl T."/>
            <person name="Merkel B.J."/>
            <person name="Hornburger P."/>
            <person name="Mueller R.-W."/>
            <person name="Bruemmer F."/>
            <person name="Labrenz M."/>
            <person name="Spormann A.M."/>
            <person name="Op den Camp H."/>
            <person name="Overmann J."/>
            <person name="Amann R."/>
            <person name="Jetten M.S.M."/>
            <person name="Mascher T."/>
            <person name="Medema M.H."/>
            <person name="Devos D.P."/>
            <person name="Kaster A.-K."/>
            <person name="Ovreas L."/>
            <person name="Rohde M."/>
            <person name="Galperin M.Y."/>
            <person name="Jogler C."/>
        </authorList>
    </citation>
    <scope>NUCLEOTIDE SEQUENCE [LARGE SCALE GENOMIC DNA]</scope>
    <source>
        <strain evidence="2 3">Mal4</strain>
    </source>
</reference>
<dbReference type="KEGG" id="mri:Mal4_34270"/>
<accession>A0A517Z9D6</accession>
<protein>
    <submittedName>
        <fullName evidence="2">Divalent-cation tolerance protein CutA</fullName>
    </submittedName>
</protein>
<dbReference type="InterPro" id="IPR015867">
    <property type="entry name" value="N-reg_PII/ATP_PRibTrfase_C"/>
</dbReference>
<proteinExistence type="inferred from homology"/>
<dbReference type="AlphaFoldDB" id="A0A517Z9D6"/>
<evidence type="ECO:0000313" key="3">
    <source>
        <dbReference type="Proteomes" id="UP000320496"/>
    </source>
</evidence>
<keyword evidence="3" id="KW-1185">Reference proteome</keyword>
<dbReference type="Proteomes" id="UP000320496">
    <property type="component" value="Chromosome"/>
</dbReference>
<gene>
    <name evidence="2" type="primary">cutA</name>
    <name evidence="2" type="ORF">Mal4_34270</name>
</gene>
<dbReference type="GO" id="GO:0010038">
    <property type="term" value="P:response to metal ion"/>
    <property type="evidence" value="ECO:0007669"/>
    <property type="project" value="InterPro"/>
</dbReference>
<dbReference type="OrthoDB" id="37622at2"/>
<dbReference type="Pfam" id="PF03091">
    <property type="entry name" value="CutA1"/>
    <property type="match status" value="1"/>
</dbReference>
<evidence type="ECO:0000256" key="1">
    <source>
        <dbReference type="ARBA" id="ARBA00010169"/>
    </source>
</evidence>
<dbReference type="PANTHER" id="PTHR23419">
    <property type="entry name" value="DIVALENT CATION TOLERANCE CUTA-RELATED"/>
    <property type="match status" value="1"/>
</dbReference>
<dbReference type="SUPFAM" id="SSF54913">
    <property type="entry name" value="GlnB-like"/>
    <property type="match status" value="1"/>
</dbReference>
<evidence type="ECO:0000313" key="2">
    <source>
        <dbReference type="EMBL" id="QDU39092.1"/>
    </source>
</evidence>
<sequence length="112" mass="12354">MASAVIAYVTASNREEALTIGRAIVKERLAACANVFDGMTSVYHWQDEIEESGEAVLILKTRPDLAQPLIDRVKQLHSYDCPCVIIWPITAGNPEYLRWIESEAGPGPDVVV</sequence>
<organism evidence="2 3">
    <name type="scientific">Maioricimonas rarisocia</name>
    <dbReference type="NCBI Taxonomy" id="2528026"/>
    <lineage>
        <taxon>Bacteria</taxon>
        <taxon>Pseudomonadati</taxon>
        <taxon>Planctomycetota</taxon>
        <taxon>Planctomycetia</taxon>
        <taxon>Planctomycetales</taxon>
        <taxon>Planctomycetaceae</taxon>
        <taxon>Maioricimonas</taxon>
    </lineage>
</organism>
<dbReference type="EMBL" id="CP036275">
    <property type="protein sequence ID" value="QDU39092.1"/>
    <property type="molecule type" value="Genomic_DNA"/>
</dbReference>
<dbReference type="PANTHER" id="PTHR23419:SF8">
    <property type="entry name" value="FI09726P"/>
    <property type="match status" value="1"/>
</dbReference>
<dbReference type="GO" id="GO:0005507">
    <property type="term" value="F:copper ion binding"/>
    <property type="evidence" value="ECO:0007669"/>
    <property type="project" value="TreeGrafter"/>
</dbReference>
<dbReference type="InterPro" id="IPR004323">
    <property type="entry name" value="Ion_tolerance_CutA"/>
</dbReference>
<comment type="similarity">
    <text evidence="1">Belongs to the CutA family.</text>
</comment>